<dbReference type="GO" id="GO:0005524">
    <property type="term" value="F:ATP binding"/>
    <property type="evidence" value="ECO:0007669"/>
    <property type="project" value="TreeGrafter"/>
</dbReference>
<dbReference type="Proteomes" id="UP000887540">
    <property type="component" value="Unplaced"/>
</dbReference>
<dbReference type="GO" id="GO:0009263">
    <property type="term" value="P:deoxyribonucleotide biosynthetic process"/>
    <property type="evidence" value="ECO:0007669"/>
    <property type="project" value="TreeGrafter"/>
</dbReference>
<evidence type="ECO:0000313" key="4">
    <source>
        <dbReference type="WBParaSite" id="ACRNAN_scaffold30846.g15762.t1"/>
    </source>
</evidence>
<evidence type="ECO:0000259" key="2">
    <source>
        <dbReference type="Pfam" id="PF02867"/>
    </source>
</evidence>
<feature type="domain" description="Ribonucleotide reductase large subunit C-terminal" evidence="2">
    <location>
        <begin position="1"/>
        <end position="61"/>
    </location>
</feature>
<dbReference type="Pfam" id="PF02867">
    <property type="entry name" value="Ribonuc_red_lgC"/>
    <property type="match status" value="1"/>
</dbReference>
<dbReference type="SUPFAM" id="SSF51998">
    <property type="entry name" value="PFL-like glycyl radical enzymes"/>
    <property type="match status" value="1"/>
</dbReference>
<reference evidence="4" key="1">
    <citation type="submission" date="2022-11" db="UniProtKB">
        <authorList>
            <consortium name="WormBaseParasite"/>
        </authorList>
    </citation>
    <scope>IDENTIFICATION</scope>
</reference>
<evidence type="ECO:0000313" key="3">
    <source>
        <dbReference type="Proteomes" id="UP000887540"/>
    </source>
</evidence>
<dbReference type="InterPro" id="IPR000788">
    <property type="entry name" value="RNR_lg_C"/>
</dbReference>
<dbReference type="PANTHER" id="PTHR11573:SF6">
    <property type="entry name" value="RIBONUCLEOSIDE-DIPHOSPHATE REDUCTASE LARGE SUBUNIT"/>
    <property type="match status" value="1"/>
</dbReference>
<sequence>MWSLMCPNDCPRLHDTWGDEFNKLYTKYEAEGRFRRQLRAREVWKSIISSQIETGTPYMLY</sequence>
<protein>
    <submittedName>
        <fullName evidence="4">Ribonucleotide reductase large subunit C-terminal domain-containing protein</fullName>
    </submittedName>
</protein>
<dbReference type="GO" id="GO:0004748">
    <property type="term" value="F:ribonucleoside-diphosphate reductase activity, thioredoxin disulfide as acceptor"/>
    <property type="evidence" value="ECO:0007669"/>
    <property type="project" value="TreeGrafter"/>
</dbReference>
<comment type="similarity">
    <text evidence="1">Belongs to the ribonucleoside diphosphate reductase large chain family.</text>
</comment>
<dbReference type="InterPro" id="IPR039718">
    <property type="entry name" value="Rrm1"/>
</dbReference>
<keyword evidence="3" id="KW-1185">Reference proteome</keyword>
<organism evidence="3 4">
    <name type="scientific">Acrobeloides nanus</name>
    <dbReference type="NCBI Taxonomy" id="290746"/>
    <lineage>
        <taxon>Eukaryota</taxon>
        <taxon>Metazoa</taxon>
        <taxon>Ecdysozoa</taxon>
        <taxon>Nematoda</taxon>
        <taxon>Chromadorea</taxon>
        <taxon>Rhabditida</taxon>
        <taxon>Tylenchina</taxon>
        <taxon>Cephalobomorpha</taxon>
        <taxon>Cephaloboidea</taxon>
        <taxon>Cephalobidae</taxon>
        <taxon>Acrobeloides</taxon>
    </lineage>
</organism>
<accession>A0A914DMH4</accession>
<dbReference type="Gene3D" id="3.20.70.20">
    <property type="match status" value="1"/>
</dbReference>
<dbReference type="PANTHER" id="PTHR11573">
    <property type="entry name" value="RIBONUCLEOSIDE-DIPHOSPHATE REDUCTASE LARGE CHAIN"/>
    <property type="match status" value="1"/>
</dbReference>
<dbReference type="AlphaFoldDB" id="A0A914DMH4"/>
<proteinExistence type="inferred from homology"/>
<evidence type="ECO:0000256" key="1">
    <source>
        <dbReference type="ARBA" id="ARBA00010406"/>
    </source>
</evidence>
<name>A0A914DMH4_9BILA</name>
<dbReference type="GO" id="GO:0005971">
    <property type="term" value="C:ribonucleoside-diphosphate reductase complex"/>
    <property type="evidence" value="ECO:0007669"/>
    <property type="project" value="TreeGrafter"/>
</dbReference>
<dbReference type="WBParaSite" id="ACRNAN_scaffold30846.g15762.t1">
    <property type="protein sequence ID" value="ACRNAN_scaffold30846.g15762.t1"/>
    <property type="gene ID" value="ACRNAN_scaffold30846.g15762"/>
</dbReference>